<evidence type="ECO:0000313" key="3">
    <source>
        <dbReference type="EMBL" id="KKB11905.1"/>
    </source>
</evidence>
<proteinExistence type="predicted"/>
<evidence type="ECO:0000256" key="1">
    <source>
        <dbReference type="PROSITE-ProRule" id="PRU00169"/>
    </source>
</evidence>
<dbReference type="Proteomes" id="UP000033632">
    <property type="component" value="Unassembled WGS sequence"/>
</dbReference>
<dbReference type="InterPro" id="IPR011006">
    <property type="entry name" value="CheY-like_superfamily"/>
</dbReference>
<dbReference type="SUPFAM" id="SSF52172">
    <property type="entry name" value="CheY-like"/>
    <property type="match status" value="1"/>
</dbReference>
<organism evidence="3 4">
    <name type="scientific">Devosia geojensis</name>
    <dbReference type="NCBI Taxonomy" id="443610"/>
    <lineage>
        <taxon>Bacteria</taxon>
        <taxon>Pseudomonadati</taxon>
        <taxon>Pseudomonadota</taxon>
        <taxon>Alphaproteobacteria</taxon>
        <taxon>Hyphomicrobiales</taxon>
        <taxon>Devosiaceae</taxon>
        <taxon>Devosia</taxon>
    </lineage>
</organism>
<accession>A0A0F5FTJ5</accession>
<dbReference type="GO" id="GO:0000160">
    <property type="term" value="P:phosphorelay signal transduction system"/>
    <property type="evidence" value="ECO:0007669"/>
    <property type="project" value="InterPro"/>
</dbReference>
<reference evidence="3 4" key="1">
    <citation type="submission" date="2015-03" db="EMBL/GenBank/DDBJ databases">
        <authorList>
            <person name="Hassan Y.I."/>
            <person name="Lepp D."/>
            <person name="Li X.-Z."/>
            <person name="Zhou T."/>
        </authorList>
    </citation>
    <scope>NUCLEOTIDE SEQUENCE [LARGE SCALE GENOMIC DNA]</scope>
    <source>
        <strain evidence="3 4">BD-c194</strain>
    </source>
</reference>
<dbReference type="STRING" id="443610.VE25_10150"/>
<dbReference type="EMBL" id="JZEX01000105">
    <property type="protein sequence ID" value="KKB11905.1"/>
    <property type="molecule type" value="Genomic_DNA"/>
</dbReference>
<dbReference type="AlphaFoldDB" id="A0A0F5FTJ5"/>
<gene>
    <name evidence="3" type="ORF">VE25_10150</name>
</gene>
<feature type="domain" description="Response regulatory" evidence="2">
    <location>
        <begin position="6"/>
        <end position="116"/>
    </location>
</feature>
<evidence type="ECO:0000259" key="2">
    <source>
        <dbReference type="PROSITE" id="PS50110"/>
    </source>
</evidence>
<keyword evidence="4" id="KW-1185">Reference proteome</keyword>
<dbReference type="PROSITE" id="PS50110">
    <property type="entry name" value="RESPONSE_REGULATORY"/>
    <property type="match status" value="1"/>
</dbReference>
<evidence type="ECO:0000313" key="4">
    <source>
        <dbReference type="Proteomes" id="UP000033632"/>
    </source>
</evidence>
<comment type="caution">
    <text evidence="3">The sequence shown here is derived from an EMBL/GenBank/DDBJ whole genome shotgun (WGS) entry which is preliminary data.</text>
</comment>
<dbReference type="RefSeq" id="WP_046108509.1">
    <property type="nucleotide sequence ID" value="NZ_JZEX01000105.1"/>
</dbReference>
<sequence length="125" mass="13581">MLKDKTVVIVEGEVLIALDIQRDLAEENANNIIFARSSREILDGSLPQADIAIVEIAPGEEDGAELARRFDSFGTPCILTSADHDPRQGLPDVAHLPLLAKPFSREQLLDAVRSALARRSAPQAE</sequence>
<dbReference type="Gene3D" id="3.40.50.2300">
    <property type="match status" value="1"/>
</dbReference>
<dbReference type="InterPro" id="IPR001789">
    <property type="entry name" value="Sig_transdc_resp-reg_receiver"/>
</dbReference>
<name>A0A0F5FTJ5_9HYPH</name>
<protein>
    <recommendedName>
        <fullName evidence="2">Response regulatory domain-containing protein</fullName>
    </recommendedName>
</protein>
<comment type="caution">
    <text evidence="1">Lacks conserved residue(s) required for the propagation of feature annotation.</text>
</comment>
<dbReference type="OrthoDB" id="582170at2"/>
<dbReference type="PATRIC" id="fig|443610.3.peg.207"/>